<reference evidence="1 2" key="2">
    <citation type="journal article" date="2022" name="Mol. Ecol. Resour.">
        <title>The genomes of chicory, endive, great burdock and yacon provide insights into Asteraceae paleo-polyploidization history and plant inulin production.</title>
        <authorList>
            <person name="Fan W."/>
            <person name="Wang S."/>
            <person name="Wang H."/>
            <person name="Wang A."/>
            <person name="Jiang F."/>
            <person name="Liu H."/>
            <person name="Zhao H."/>
            <person name="Xu D."/>
            <person name="Zhang Y."/>
        </authorList>
    </citation>
    <scope>NUCLEOTIDE SEQUENCE [LARGE SCALE GENOMIC DNA]</scope>
    <source>
        <strain evidence="2">cv. Punajuju</strain>
        <tissue evidence="1">Leaves</tissue>
    </source>
</reference>
<name>A0ACB9G823_CICIN</name>
<sequence length="448" mass="49303">MVASEERSRSFGQNTNLLNASFSSYATQERFILKLSHPQINVKKNVEDDELGIFGAEKYFTGAIDEDLRRTSDNKIPHCLPNRPQEKHEKPCPAPKPKTPSATPSVRSESSWNSRRGLLVSNGNDRRKRNGVKSLLASLGCNCTDKASVKITDNKVHVKETVKEPGKAADLAQKPKSLSSRWADEDVYGKKFEFDALNIKREDCFTFPVLHSSMPDGKHSELLEVEGRYSSEVFGSPGKKSFSLERKLTMLNWDGVTPRAEIIDISRNGGQNDTGSDASSDLFEIESFSTNENNLFLARQALENNEARPSNVTGYAPSEASVDWSIVTASAADFSTVDDSRVTRTVKPKGDTERVKGSGILSGCKSHKAVRVSGDEHCIIGRSEKVVSMAAPARKEWLRRLDSVTPGAKFQADTKLVGVGSDSNRGQNGFGTARSVPWTHASHHLYIQ</sequence>
<evidence type="ECO:0000313" key="1">
    <source>
        <dbReference type="EMBL" id="KAI3779221.1"/>
    </source>
</evidence>
<proteinExistence type="predicted"/>
<gene>
    <name evidence="1" type="ORF">L2E82_08833</name>
</gene>
<evidence type="ECO:0000313" key="2">
    <source>
        <dbReference type="Proteomes" id="UP001055811"/>
    </source>
</evidence>
<keyword evidence="2" id="KW-1185">Reference proteome</keyword>
<organism evidence="1 2">
    <name type="scientific">Cichorium intybus</name>
    <name type="common">Chicory</name>
    <dbReference type="NCBI Taxonomy" id="13427"/>
    <lineage>
        <taxon>Eukaryota</taxon>
        <taxon>Viridiplantae</taxon>
        <taxon>Streptophyta</taxon>
        <taxon>Embryophyta</taxon>
        <taxon>Tracheophyta</taxon>
        <taxon>Spermatophyta</taxon>
        <taxon>Magnoliopsida</taxon>
        <taxon>eudicotyledons</taxon>
        <taxon>Gunneridae</taxon>
        <taxon>Pentapetalae</taxon>
        <taxon>asterids</taxon>
        <taxon>campanulids</taxon>
        <taxon>Asterales</taxon>
        <taxon>Asteraceae</taxon>
        <taxon>Cichorioideae</taxon>
        <taxon>Cichorieae</taxon>
        <taxon>Cichoriinae</taxon>
        <taxon>Cichorium</taxon>
    </lineage>
</organism>
<reference evidence="2" key="1">
    <citation type="journal article" date="2022" name="Mol. Ecol. Resour.">
        <title>The genomes of chicory, endive, great burdock and yacon provide insights into Asteraceae palaeo-polyploidization history and plant inulin production.</title>
        <authorList>
            <person name="Fan W."/>
            <person name="Wang S."/>
            <person name="Wang H."/>
            <person name="Wang A."/>
            <person name="Jiang F."/>
            <person name="Liu H."/>
            <person name="Zhao H."/>
            <person name="Xu D."/>
            <person name="Zhang Y."/>
        </authorList>
    </citation>
    <scope>NUCLEOTIDE SEQUENCE [LARGE SCALE GENOMIC DNA]</scope>
    <source>
        <strain evidence="2">cv. Punajuju</strain>
    </source>
</reference>
<protein>
    <submittedName>
        <fullName evidence="1">Uncharacterized protein</fullName>
    </submittedName>
</protein>
<comment type="caution">
    <text evidence="1">The sequence shown here is derived from an EMBL/GenBank/DDBJ whole genome shotgun (WGS) entry which is preliminary data.</text>
</comment>
<dbReference type="EMBL" id="CM042010">
    <property type="protein sequence ID" value="KAI3779221.1"/>
    <property type="molecule type" value="Genomic_DNA"/>
</dbReference>
<dbReference type="Proteomes" id="UP001055811">
    <property type="component" value="Linkage Group LG02"/>
</dbReference>
<accession>A0ACB9G823</accession>